<name>A0A4D9DIE7_9SAUR</name>
<reference evidence="1 2" key="2">
    <citation type="submission" date="2019-04" db="EMBL/GenBank/DDBJ databases">
        <title>The genome sequence of big-headed turtle.</title>
        <authorList>
            <person name="Gong S."/>
        </authorList>
    </citation>
    <scope>NUCLEOTIDE SEQUENCE [LARGE SCALE GENOMIC DNA]</scope>
    <source>
        <strain evidence="1">DO16091913</strain>
        <tissue evidence="1">Muscle</tissue>
    </source>
</reference>
<accession>A0A4D9DIE7</accession>
<comment type="caution">
    <text evidence="1">The sequence shown here is derived from an EMBL/GenBank/DDBJ whole genome shotgun (WGS) entry which is preliminary data.</text>
</comment>
<dbReference type="STRING" id="55544.A0A4D9DIE7"/>
<keyword evidence="2" id="KW-1185">Reference proteome</keyword>
<protein>
    <submittedName>
        <fullName evidence="1">Putative phospholipid-transporting ATPase IF</fullName>
    </submittedName>
</protein>
<dbReference type="AlphaFoldDB" id="A0A4D9DIE7"/>
<gene>
    <name evidence="1" type="ORF">DR999_PMT21102</name>
</gene>
<dbReference type="Proteomes" id="UP000297703">
    <property type="component" value="Unassembled WGS sequence"/>
</dbReference>
<sequence length="103" mass="11369">MRALTLDLKASSENVPPAENVATVFQHKPASSKANLLQAIVSSMVKSRQPVKRTAGQVTKPVDFDFCTDEKTKQHTESQPGDEYKKLDFVAPLRKYPATPVRG</sequence>
<organism evidence="1 2">
    <name type="scientific">Platysternon megacephalum</name>
    <name type="common">big-headed turtle</name>
    <dbReference type="NCBI Taxonomy" id="55544"/>
    <lineage>
        <taxon>Eukaryota</taxon>
        <taxon>Metazoa</taxon>
        <taxon>Chordata</taxon>
        <taxon>Craniata</taxon>
        <taxon>Vertebrata</taxon>
        <taxon>Euteleostomi</taxon>
        <taxon>Archelosauria</taxon>
        <taxon>Testudinata</taxon>
        <taxon>Testudines</taxon>
        <taxon>Cryptodira</taxon>
        <taxon>Durocryptodira</taxon>
        <taxon>Testudinoidea</taxon>
        <taxon>Platysternidae</taxon>
        <taxon>Platysternon</taxon>
    </lineage>
</organism>
<evidence type="ECO:0000313" key="1">
    <source>
        <dbReference type="EMBL" id="TFJ97060.1"/>
    </source>
</evidence>
<dbReference type="OrthoDB" id="1684416at2759"/>
<proteinExistence type="predicted"/>
<evidence type="ECO:0000313" key="2">
    <source>
        <dbReference type="Proteomes" id="UP000297703"/>
    </source>
</evidence>
<reference evidence="1 2" key="1">
    <citation type="submission" date="2019-04" db="EMBL/GenBank/DDBJ databases">
        <title>Draft genome of the big-headed turtle Platysternon megacephalum.</title>
        <authorList>
            <person name="Gong S."/>
        </authorList>
    </citation>
    <scope>NUCLEOTIDE SEQUENCE [LARGE SCALE GENOMIC DNA]</scope>
    <source>
        <strain evidence="1">DO16091913</strain>
        <tissue evidence="1">Muscle</tissue>
    </source>
</reference>
<dbReference type="EMBL" id="QXTE01000538">
    <property type="protein sequence ID" value="TFJ97060.1"/>
    <property type="molecule type" value="Genomic_DNA"/>
</dbReference>